<dbReference type="EMBL" id="CYPU01000071">
    <property type="protein sequence ID" value="CUH49767.1"/>
    <property type="molecule type" value="Genomic_DNA"/>
</dbReference>
<name>A0A0P1EI52_9RHOB</name>
<dbReference type="OrthoDB" id="822427at2"/>
<proteinExistence type="predicted"/>
<dbReference type="InterPro" id="IPR040841">
    <property type="entry name" value="Luciferase_dom"/>
</dbReference>
<accession>A0A0P1EI52</accession>
<dbReference type="PANTHER" id="PTHR38695">
    <property type="entry name" value="AMINO ACID PERMEASE_ SLC12A DOMAIN-CONTAINING PROTEIN"/>
    <property type="match status" value="1"/>
</dbReference>
<feature type="domain" description="Luciferase" evidence="1">
    <location>
        <begin position="104"/>
        <end position="168"/>
    </location>
</feature>
<dbReference type="STRING" id="81569.RUM4293_01607"/>
<reference evidence="2 3" key="1">
    <citation type="submission" date="2015-09" db="EMBL/GenBank/DDBJ databases">
        <authorList>
            <consortium name="Swine Surveillance"/>
        </authorList>
    </citation>
    <scope>NUCLEOTIDE SEQUENCE [LARGE SCALE GENOMIC DNA]</scope>
    <source>
        <strain evidence="2 3">CECT 4292</strain>
    </source>
</reference>
<organism evidence="2 3">
    <name type="scientific">Ruegeria atlantica</name>
    <dbReference type="NCBI Taxonomy" id="81569"/>
    <lineage>
        <taxon>Bacteria</taxon>
        <taxon>Pseudomonadati</taxon>
        <taxon>Pseudomonadota</taxon>
        <taxon>Alphaproteobacteria</taxon>
        <taxon>Rhodobacterales</taxon>
        <taxon>Roseobacteraceae</taxon>
        <taxon>Ruegeria</taxon>
    </lineage>
</organism>
<dbReference type="RefSeq" id="WP_058279133.1">
    <property type="nucleotide sequence ID" value="NZ_CYPU01000071.1"/>
</dbReference>
<dbReference type="AlphaFoldDB" id="A0A0P1EI52"/>
<dbReference type="Pfam" id="PF17648">
    <property type="entry name" value="Luciferase"/>
    <property type="match status" value="1"/>
</dbReference>
<sequence>MNVFLRQLAVATTAVALTCPLVLAQERSLPERTSPRPETTSGVPHTQIGVEIDADLARLLLERVAKFPGVTLGPTRISLPGAIGFQLDSDVLLSQPNSIVGGFEFAHMHPDGSLHASLHPAMARQAIEADWAVAHPWAKQRRGWSGFVMIYSPTTPEELDVVIDLVESSYTFVTGNTLG</sequence>
<dbReference type="Proteomes" id="UP000050783">
    <property type="component" value="Unassembled WGS sequence"/>
</dbReference>
<dbReference type="GeneID" id="55495102"/>
<evidence type="ECO:0000259" key="1">
    <source>
        <dbReference type="Pfam" id="PF17648"/>
    </source>
</evidence>
<dbReference type="PANTHER" id="PTHR38695:SF1">
    <property type="entry name" value="AMINO ACID PERMEASE_ SLC12A DOMAIN-CONTAINING PROTEIN"/>
    <property type="match status" value="1"/>
</dbReference>
<dbReference type="InterPro" id="IPR048273">
    <property type="entry name" value="Luciferase"/>
</dbReference>
<evidence type="ECO:0000313" key="2">
    <source>
        <dbReference type="EMBL" id="CUH49767.1"/>
    </source>
</evidence>
<gene>
    <name evidence="2" type="ORF">RUA4292_03964</name>
</gene>
<evidence type="ECO:0000313" key="3">
    <source>
        <dbReference type="Proteomes" id="UP000050783"/>
    </source>
</evidence>
<protein>
    <recommendedName>
        <fullName evidence="1">Luciferase domain-containing protein</fullName>
    </recommendedName>
</protein>